<feature type="compositionally biased region" description="Basic and acidic residues" evidence="1">
    <location>
        <begin position="1"/>
        <end position="14"/>
    </location>
</feature>
<gene>
    <name evidence="2" type="ORF">PG986_000341</name>
</gene>
<evidence type="ECO:0000313" key="3">
    <source>
        <dbReference type="Proteomes" id="UP001391051"/>
    </source>
</evidence>
<organism evidence="2 3">
    <name type="scientific">Apiospora aurea</name>
    <dbReference type="NCBI Taxonomy" id="335848"/>
    <lineage>
        <taxon>Eukaryota</taxon>
        <taxon>Fungi</taxon>
        <taxon>Dikarya</taxon>
        <taxon>Ascomycota</taxon>
        <taxon>Pezizomycotina</taxon>
        <taxon>Sordariomycetes</taxon>
        <taxon>Xylariomycetidae</taxon>
        <taxon>Amphisphaeriales</taxon>
        <taxon>Apiosporaceae</taxon>
        <taxon>Apiospora</taxon>
    </lineage>
</organism>
<evidence type="ECO:0000256" key="1">
    <source>
        <dbReference type="SAM" id="MobiDB-lite"/>
    </source>
</evidence>
<dbReference type="Proteomes" id="UP001391051">
    <property type="component" value="Unassembled WGS sequence"/>
</dbReference>
<protein>
    <submittedName>
        <fullName evidence="2">Uncharacterized protein</fullName>
    </submittedName>
</protein>
<dbReference type="RefSeq" id="XP_066705456.1">
    <property type="nucleotide sequence ID" value="XM_066836563.1"/>
</dbReference>
<evidence type="ECO:0000313" key="2">
    <source>
        <dbReference type="EMBL" id="KAK7966064.1"/>
    </source>
</evidence>
<feature type="region of interest" description="Disordered" evidence="1">
    <location>
        <begin position="1"/>
        <end position="41"/>
    </location>
</feature>
<reference evidence="2 3" key="1">
    <citation type="submission" date="2023-01" db="EMBL/GenBank/DDBJ databases">
        <title>Analysis of 21 Apiospora genomes using comparative genomics revels a genus with tremendous synthesis potential of carbohydrate active enzymes and secondary metabolites.</title>
        <authorList>
            <person name="Sorensen T."/>
        </authorList>
    </citation>
    <scope>NUCLEOTIDE SEQUENCE [LARGE SCALE GENOMIC DNA]</scope>
    <source>
        <strain evidence="2 3">CBS 24483</strain>
    </source>
</reference>
<sequence length="155" mass="17666">MDMKNEVLHPEFKTEPAGSETTGRTTRDADHESEDEVEINNDLHFELRPEFLHRKCVERIDIDEHNDVKITTPNLKRGILPEVEPPLATGETSLSPDEDDTLDDWNAEDEEKENKSPGNGKYDDDDDDDRTKARTPPSYFDIVLADGGGKRRRTC</sequence>
<feature type="region of interest" description="Disordered" evidence="1">
    <location>
        <begin position="67"/>
        <end position="155"/>
    </location>
</feature>
<name>A0ABR1QTQ1_9PEZI</name>
<dbReference type="GeneID" id="92069625"/>
<keyword evidence="3" id="KW-1185">Reference proteome</keyword>
<comment type="caution">
    <text evidence="2">The sequence shown here is derived from an EMBL/GenBank/DDBJ whole genome shotgun (WGS) entry which is preliminary data.</text>
</comment>
<dbReference type="EMBL" id="JAQQWE010000001">
    <property type="protein sequence ID" value="KAK7966064.1"/>
    <property type="molecule type" value="Genomic_DNA"/>
</dbReference>
<proteinExistence type="predicted"/>
<feature type="compositionally biased region" description="Acidic residues" evidence="1">
    <location>
        <begin position="96"/>
        <end position="111"/>
    </location>
</feature>
<accession>A0ABR1QTQ1</accession>